<evidence type="ECO:0000256" key="7">
    <source>
        <dbReference type="ARBA" id="ARBA00023186"/>
    </source>
</evidence>
<dbReference type="Proteomes" id="UP000799539">
    <property type="component" value="Unassembled WGS sequence"/>
</dbReference>
<dbReference type="GO" id="GO:0015031">
    <property type="term" value="P:protein transport"/>
    <property type="evidence" value="ECO:0007669"/>
    <property type="project" value="UniProtKB-KW"/>
</dbReference>
<dbReference type="EMBL" id="ML992674">
    <property type="protein sequence ID" value="KAF2211878.1"/>
    <property type="molecule type" value="Genomic_DNA"/>
</dbReference>
<dbReference type="InterPro" id="IPR004217">
    <property type="entry name" value="Tim10-like"/>
</dbReference>
<accession>A0A6A6FF60</accession>
<keyword evidence="3 8" id="KW-0999">Mitochondrion inner membrane</keyword>
<evidence type="ECO:0000259" key="9">
    <source>
        <dbReference type="Pfam" id="PF02953"/>
    </source>
</evidence>
<reference evidence="10" key="1">
    <citation type="journal article" date="2020" name="Stud. Mycol.">
        <title>101 Dothideomycetes genomes: a test case for predicting lifestyles and emergence of pathogens.</title>
        <authorList>
            <person name="Haridas S."/>
            <person name="Albert R."/>
            <person name="Binder M."/>
            <person name="Bloem J."/>
            <person name="Labutti K."/>
            <person name="Salamov A."/>
            <person name="Andreopoulos B."/>
            <person name="Baker S."/>
            <person name="Barry K."/>
            <person name="Bills G."/>
            <person name="Bluhm B."/>
            <person name="Cannon C."/>
            <person name="Castanera R."/>
            <person name="Culley D."/>
            <person name="Daum C."/>
            <person name="Ezra D."/>
            <person name="Gonzalez J."/>
            <person name="Henrissat B."/>
            <person name="Kuo A."/>
            <person name="Liang C."/>
            <person name="Lipzen A."/>
            <person name="Lutzoni F."/>
            <person name="Magnuson J."/>
            <person name="Mondo S."/>
            <person name="Nolan M."/>
            <person name="Ohm R."/>
            <person name="Pangilinan J."/>
            <person name="Park H.-J."/>
            <person name="Ramirez L."/>
            <person name="Alfaro M."/>
            <person name="Sun H."/>
            <person name="Tritt A."/>
            <person name="Yoshinaga Y."/>
            <person name="Zwiers L.-H."/>
            <person name="Turgeon B."/>
            <person name="Goodwin S."/>
            <person name="Spatafora J."/>
            <person name="Crous P."/>
            <person name="Grigoriev I."/>
        </authorList>
    </citation>
    <scope>NUCLEOTIDE SEQUENCE</scope>
    <source>
        <strain evidence="10">SCOH1-5</strain>
    </source>
</reference>
<keyword evidence="5 8" id="KW-0811">Translocation</keyword>
<evidence type="ECO:0000256" key="4">
    <source>
        <dbReference type="ARBA" id="ARBA00022927"/>
    </source>
</evidence>
<evidence type="ECO:0000313" key="10">
    <source>
        <dbReference type="EMBL" id="KAF2211878.1"/>
    </source>
</evidence>
<protein>
    <recommendedName>
        <fullName evidence="8">Mitochondrial import inner membrane translocase subunit</fullName>
    </recommendedName>
</protein>
<keyword evidence="11" id="KW-1185">Reference proteome</keyword>
<comment type="similarity">
    <text evidence="2 8">Belongs to the small Tim family.</text>
</comment>
<keyword evidence="3 8" id="KW-0472">Membrane</keyword>
<keyword evidence="6 8" id="KW-1015">Disulfide bond</keyword>
<dbReference type="Gene3D" id="1.10.287.810">
    <property type="entry name" value="Mitochondrial import inner membrane translocase subunit tim13 like domains"/>
    <property type="match status" value="1"/>
</dbReference>
<evidence type="ECO:0000256" key="8">
    <source>
        <dbReference type="RuleBase" id="RU367043"/>
    </source>
</evidence>
<comment type="subunit">
    <text evidence="8">Heterohexamer.</text>
</comment>
<keyword evidence="8" id="KW-0496">Mitochondrion</keyword>
<evidence type="ECO:0000313" key="11">
    <source>
        <dbReference type="Proteomes" id="UP000799539"/>
    </source>
</evidence>
<proteinExistence type="inferred from homology"/>
<evidence type="ECO:0000256" key="5">
    <source>
        <dbReference type="ARBA" id="ARBA00023010"/>
    </source>
</evidence>
<comment type="subcellular location">
    <subcellularLocation>
        <location evidence="1 8">Mitochondrion inner membrane</location>
        <topology evidence="1 8">Peripheral membrane protein</topology>
        <orientation evidence="1 8">Intermembrane side</orientation>
    </subcellularLocation>
</comment>
<comment type="function">
    <text evidence="8">Mitochondrial intermembrane chaperone that participates in the import and insertion of some multi-pass transmembrane proteins into the mitochondrial inner membrane. Also required for the transfer of beta-barrel precursors from the TOM complex to the sorting and assembly machinery (SAM complex) of the outer membrane. Acts as a chaperone-like protein that protects the hydrophobic precursors from aggregation and guide them through the mitochondrial intermembrane space.</text>
</comment>
<keyword evidence="4 8" id="KW-0653">Protein transport</keyword>
<dbReference type="OrthoDB" id="344165at2759"/>
<dbReference type="SUPFAM" id="SSF144122">
    <property type="entry name" value="Tim10-like"/>
    <property type="match status" value="1"/>
</dbReference>
<dbReference type="Pfam" id="PF02953">
    <property type="entry name" value="zf-Tim10_DDP"/>
    <property type="match status" value="1"/>
</dbReference>
<dbReference type="AlphaFoldDB" id="A0A6A6FF60"/>
<comment type="domain">
    <text evidence="8">The twin CX3C motif contains 4 conserved Cys residues that form 2 disulfide bonds in the mitochondrial intermembrane space.</text>
</comment>
<keyword evidence="8" id="KW-0813">Transport</keyword>
<keyword evidence="7 8" id="KW-0143">Chaperone</keyword>
<name>A0A6A6FF60_9PEZI</name>
<evidence type="ECO:0000256" key="1">
    <source>
        <dbReference type="ARBA" id="ARBA00004137"/>
    </source>
</evidence>
<organism evidence="10 11">
    <name type="scientific">Cercospora zeae-maydis SCOH1-5</name>
    <dbReference type="NCBI Taxonomy" id="717836"/>
    <lineage>
        <taxon>Eukaryota</taxon>
        <taxon>Fungi</taxon>
        <taxon>Dikarya</taxon>
        <taxon>Ascomycota</taxon>
        <taxon>Pezizomycotina</taxon>
        <taxon>Dothideomycetes</taxon>
        <taxon>Dothideomycetidae</taxon>
        <taxon>Mycosphaerellales</taxon>
        <taxon>Mycosphaerellaceae</taxon>
        <taxon>Cercospora</taxon>
    </lineage>
</organism>
<feature type="domain" description="Tim10-like" evidence="9">
    <location>
        <begin position="25"/>
        <end position="88"/>
    </location>
</feature>
<dbReference type="GO" id="GO:0005743">
    <property type="term" value="C:mitochondrial inner membrane"/>
    <property type="evidence" value="ECO:0007669"/>
    <property type="project" value="UniProtKB-SubCell"/>
</dbReference>
<evidence type="ECO:0000256" key="3">
    <source>
        <dbReference type="ARBA" id="ARBA00022792"/>
    </source>
</evidence>
<gene>
    <name evidence="10" type="ORF">CERZMDRAFT_42259</name>
</gene>
<evidence type="ECO:0000256" key="2">
    <source>
        <dbReference type="ARBA" id="ARBA00006720"/>
    </source>
</evidence>
<sequence length="91" mass="10525">MDQLSINPDLASNLSDKDKKDLHHFIQGESQKANIQNMVHDLTDRCFKKCISSKITQGGLDRYEEPCMRNCVDRFMDASQAVVEHIQKMQR</sequence>
<evidence type="ECO:0000256" key="6">
    <source>
        <dbReference type="ARBA" id="ARBA00023157"/>
    </source>
</evidence>
<dbReference type="InterPro" id="IPR035427">
    <property type="entry name" value="Tim10-like_dom_sf"/>
</dbReference>